<keyword evidence="2" id="KW-1185">Reference proteome</keyword>
<evidence type="ECO:0000313" key="1">
    <source>
        <dbReference type="EMBL" id="PRQ04628.1"/>
    </source>
</evidence>
<accession>A0A2S9YHP5</accession>
<dbReference type="PROSITE" id="PS51257">
    <property type="entry name" value="PROKAR_LIPOPROTEIN"/>
    <property type="match status" value="1"/>
</dbReference>
<evidence type="ECO:0000313" key="2">
    <source>
        <dbReference type="Proteomes" id="UP000237968"/>
    </source>
</evidence>
<organism evidence="1 2">
    <name type="scientific">Enhygromyxa salina</name>
    <dbReference type="NCBI Taxonomy" id="215803"/>
    <lineage>
        <taxon>Bacteria</taxon>
        <taxon>Pseudomonadati</taxon>
        <taxon>Myxococcota</taxon>
        <taxon>Polyangia</taxon>
        <taxon>Nannocystales</taxon>
        <taxon>Nannocystaceae</taxon>
        <taxon>Enhygromyxa</taxon>
    </lineage>
</organism>
<sequence>MFDRTKHNSKTNLLSAMGLVPLLAACTPDANDQTLRGADVLEPHMGDEVFHVGIHVFTAEDSPEQVTQKARTIKQMVLNSPNASTCFEGPAGRAQLAIQTEFTALEYAEDPVASVEALDQRLDALFAEGIAVHLLLPFHYITPHVLNKQWPQVDWAAASQWSNKSYFAPMKPCADEWTDGVQCPYDVIFQGFQQPVIAHLVETGRADKLAVIYVGNEFGYDPNTDPEDIPGSEAEWGGGANWKVARAEALSWTARRALDTARDAADGHVRVGLKFVDVQSPHTGWTPYTPGSDQLSHIVHDVMGPGGDVFGYDAYISDTGYDSKNYTRLKEYFDYFPDGRFEIAEFGRQCVGAPGSLSVHERTSVADVTGTVAKWWPTRGINMFGFNVTGIEDGCYSLVEIREHPGNGHAHGHGNGNGNSHGPDIIKTLPGANNQARGLWEQFQAATGTSDPWPCADGQVDDPVIEPEPCTPTVDSVSPLTASLNQNQVFTVHGSCLPNTLAAWIADCDELMILDTDTDIAQFSCTPKWTSGTKSGLVKDEPGGTVLAAFELDVQ</sequence>
<gene>
    <name evidence="1" type="ORF">ENSA5_06330</name>
</gene>
<dbReference type="AlphaFoldDB" id="A0A2S9YHP5"/>
<reference evidence="1 2" key="1">
    <citation type="submission" date="2018-03" db="EMBL/GenBank/DDBJ databases">
        <title>Draft Genome Sequences of the Obligatory Marine Myxobacteria Enhygromyxa salina SWB005.</title>
        <authorList>
            <person name="Poehlein A."/>
            <person name="Moghaddam J.A."/>
            <person name="Harms H."/>
            <person name="Alanjari M."/>
            <person name="Koenig G.M."/>
            <person name="Daniel R."/>
            <person name="Schaeberle T.F."/>
        </authorList>
    </citation>
    <scope>NUCLEOTIDE SEQUENCE [LARGE SCALE GENOMIC DNA]</scope>
    <source>
        <strain evidence="1 2">SWB005</strain>
    </source>
</reference>
<protein>
    <submittedName>
        <fullName evidence="1">Uncharacterized protein</fullName>
    </submittedName>
</protein>
<dbReference type="OrthoDB" id="10012695at2"/>
<dbReference type="Proteomes" id="UP000237968">
    <property type="component" value="Unassembled WGS sequence"/>
</dbReference>
<dbReference type="RefSeq" id="WP_106390088.1">
    <property type="nucleotide sequence ID" value="NZ_PVNK01000033.1"/>
</dbReference>
<proteinExistence type="predicted"/>
<comment type="caution">
    <text evidence="1">The sequence shown here is derived from an EMBL/GenBank/DDBJ whole genome shotgun (WGS) entry which is preliminary data.</text>
</comment>
<name>A0A2S9YHP5_9BACT</name>
<dbReference type="EMBL" id="PVNK01000033">
    <property type="protein sequence ID" value="PRQ04628.1"/>
    <property type="molecule type" value="Genomic_DNA"/>
</dbReference>